<dbReference type="Pfam" id="PF01575">
    <property type="entry name" value="MaoC_dehydratas"/>
    <property type="match status" value="1"/>
</dbReference>
<comment type="caution">
    <text evidence="2">The sequence shown here is derived from an EMBL/GenBank/DDBJ whole genome shotgun (WGS) entry which is preliminary data.</text>
</comment>
<protein>
    <submittedName>
        <fullName evidence="2">Acyl dehydratase</fullName>
    </submittedName>
</protein>
<dbReference type="RefSeq" id="WP_184174717.1">
    <property type="nucleotide sequence ID" value="NZ_JACHGF010000004.1"/>
</dbReference>
<dbReference type="InterPro" id="IPR029069">
    <property type="entry name" value="HotDog_dom_sf"/>
</dbReference>
<dbReference type="PANTHER" id="PTHR42993:SF1">
    <property type="entry name" value="MAOC-LIKE DEHYDRATASE DOMAIN-CONTAINING PROTEIN"/>
    <property type="match status" value="1"/>
</dbReference>
<sequence>MKTFSTLADFQAQLGQEIGVSPWVTISQEQINAFAQATGDHQWIHVDPEKAARYSPFKTTIAHGFLTLSLAPKLMAELYRIESVKMGVNYGANKVRFTAPVPAGSRVRLHLILTEVEEQVPAGIRATALATFELEGSDKPACVAELITLLFE</sequence>
<organism evidence="2 3">
    <name type="scientific">Rhabdobacter roseus</name>
    <dbReference type="NCBI Taxonomy" id="1655419"/>
    <lineage>
        <taxon>Bacteria</taxon>
        <taxon>Pseudomonadati</taxon>
        <taxon>Bacteroidota</taxon>
        <taxon>Cytophagia</taxon>
        <taxon>Cytophagales</taxon>
        <taxon>Cytophagaceae</taxon>
        <taxon>Rhabdobacter</taxon>
    </lineage>
</organism>
<keyword evidence="3" id="KW-1185">Reference proteome</keyword>
<name>A0A840TKP4_9BACT</name>
<dbReference type="SUPFAM" id="SSF54637">
    <property type="entry name" value="Thioesterase/thiol ester dehydrase-isomerase"/>
    <property type="match status" value="1"/>
</dbReference>
<accession>A0A840TKP4</accession>
<dbReference type="CDD" id="cd03450">
    <property type="entry name" value="NodN"/>
    <property type="match status" value="1"/>
</dbReference>
<dbReference type="Proteomes" id="UP000557307">
    <property type="component" value="Unassembled WGS sequence"/>
</dbReference>
<dbReference type="PANTHER" id="PTHR42993">
    <property type="entry name" value="MAOC-LIKE DEHYDRATASE DOMAIN-CONTAINING PROTEIN"/>
    <property type="match status" value="1"/>
</dbReference>
<evidence type="ECO:0000259" key="1">
    <source>
        <dbReference type="Pfam" id="PF01575"/>
    </source>
</evidence>
<feature type="domain" description="MaoC-like" evidence="1">
    <location>
        <begin position="10"/>
        <end position="116"/>
    </location>
</feature>
<dbReference type="EMBL" id="JACHGF010000004">
    <property type="protein sequence ID" value="MBB5284756.1"/>
    <property type="molecule type" value="Genomic_DNA"/>
</dbReference>
<evidence type="ECO:0000313" key="2">
    <source>
        <dbReference type="EMBL" id="MBB5284756.1"/>
    </source>
</evidence>
<gene>
    <name evidence="2" type="ORF">HNQ92_002904</name>
</gene>
<dbReference type="InterPro" id="IPR002539">
    <property type="entry name" value="MaoC-like_dom"/>
</dbReference>
<evidence type="ECO:0000313" key="3">
    <source>
        <dbReference type="Proteomes" id="UP000557307"/>
    </source>
</evidence>
<proteinExistence type="predicted"/>
<reference evidence="2 3" key="1">
    <citation type="submission" date="2020-08" db="EMBL/GenBank/DDBJ databases">
        <title>Genomic Encyclopedia of Type Strains, Phase IV (KMG-IV): sequencing the most valuable type-strain genomes for metagenomic binning, comparative biology and taxonomic classification.</title>
        <authorList>
            <person name="Goeker M."/>
        </authorList>
    </citation>
    <scope>NUCLEOTIDE SEQUENCE [LARGE SCALE GENOMIC DNA]</scope>
    <source>
        <strain evidence="2 3">DSM 105074</strain>
    </source>
</reference>
<dbReference type="InterPro" id="IPR039375">
    <property type="entry name" value="NodN-like"/>
</dbReference>
<dbReference type="Gene3D" id="3.10.129.10">
    <property type="entry name" value="Hotdog Thioesterase"/>
    <property type="match status" value="1"/>
</dbReference>
<dbReference type="AlphaFoldDB" id="A0A840TKP4"/>